<dbReference type="EMBL" id="HBEO01001545">
    <property type="protein sequence ID" value="CAD8466980.1"/>
    <property type="molecule type" value="Transcribed_RNA"/>
</dbReference>
<reference evidence="2" key="1">
    <citation type="submission" date="2021-01" db="EMBL/GenBank/DDBJ databases">
        <authorList>
            <person name="Corre E."/>
            <person name="Pelletier E."/>
            <person name="Niang G."/>
            <person name="Scheremetjew M."/>
            <person name="Finn R."/>
            <person name="Kale V."/>
            <person name="Holt S."/>
            <person name="Cochrane G."/>
            <person name="Meng A."/>
            <person name="Brown T."/>
            <person name="Cohen L."/>
        </authorList>
    </citation>
    <scope>NUCLEOTIDE SEQUENCE</scope>
    <source>
        <strain evidence="2">CCMP325</strain>
    </source>
</reference>
<feature type="transmembrane region" description="Helical" evidence="1">
    <location>
        <begin position="106"/>
        <end position="128"/>
    </location>
</feature>
<accession>A0A7S0DZ69</accession>
<sequence length="133" mass="14559">MCRAWGELGEVWLEEAMRLRISEGMLLVSGMSIAAMSWRKRAEEEEAMSWLGGVLALSMAGEAMLTLAERKEEAEVAALQEQVWRLGGGAMLVVLLVELTLRRFPFLFRLAAPLTGALVAASMVGAAVKHLEQ</sequence>
<dbReference type="AlphaFoldDB" id="A0A7S0DZ69"/>
<gene>
    <name evidence="2" type="ORF">HPHI1048_LOCUS1104</name>
</gene>
<keyword evidence="1" id="KW-0472">Membrane</keyword>
<keyword evidence="1" id="KW-1133">Transmembrane helix</keyword>
<proteinExistence type="predicted"/>
<protein>
    <submittedName>
        <fullName evidence="2">Uncharacterized protein</fullName>
    </submittedName>
</protein>
<keyword evidence="1" id="KW-0812">Transmembrane</keyword>
<organism evidence="2">
    <name type="scientific">Hanusia phi</name>
    <dbReference type="NCBI Taxonomy" id="3032"/>
    <lineage>
        <taxon>Eukaryota</taxon>
        <taxon>Cryptophyceae</taxon>
        <taxon>Pyrenomonadales</taxon>
        <taxon>Geminigeraceae</taxon>
        <taxon>Hanusia</taxon>
    </lineage>
</organism>
<evidence type="ECO:0000256" key="1">
    <source>
        <dbReference type="SAM" id="Phobius"/>
    </source>
</evidence>
<name>A0A7S0DZ69_9CRYP</name>
<evidence type="ECO:0000313" key="2">
    <source>
        <dbReference type="EMBL" id="CAD8466980.1"/>
    </source>
</evidence>